<comment type="caution">
    <text evidence="1">The sequence shown here is derived from an EMBL/GenBank/DDBJ whole genome shotgun (WGS) entry which is preliminary data.</text>
</comment>
<dbReference type="EMBL" id="BBSA01000002">
    <property type="protein sequence ID" value="GAM60711.1"/>
    <property type="molecule type" value="Genomic_DNA"/>
</dbReference>
<accession>A0A0B8P397</accession>
<dbReference type="AlphaFoldDB" id="A0A0B8P397"/>
<gene>
    <name evidence="1" type="ORF">JCM19232_3653</name>
</gene>
<reference evidence="1 2" key="2">
    <citation type="submission" date="2015-01" db="EMBL/GenBank/DDBJ databases">
        <authorList>
            <consortium name="NBRP consortium"/>
            <person name="Sawabe T."/>
            <person name="Meirelles P."/>
            <person name="Feng G."/>
            <person name="Sayaka M."/>
            <person name="Hattori M."/>
            <person name="Ohkuma M."/>
        </authorList>
    </citation>
    <scope>NUCLEOTIDE SEQUENCE [LARGE SCALE GENOMIC DNA]</scope>
    <source>
        <strain evidence="1 2">JCM19232</strain>
    </source>
</reference>
<dbReference type="InterPro" id="IPR021459">
    <property type="entry name" value="GH101-related"/>
</dbReference>
<sequence>MGKDPLSGARSYRQWRVEHGQSQSLEQKQRLNPEVAKMVGASQVYLFGTGVISTMDVADWWGLNTWYTKESGLKLSAEVTKELKPLKKGKDWLAQYHKRLLVSEINRSLKQKYPTQTPSLADNTIKTQYDSAQKQKQWLETHAGKYLRPSNQWGQAISTQMIHTLQQAGLKKLWLGFDNWMPAFYQPEAVDMAKNAGYLVATYDSYNTAIERGKNDTWLTAQLPKAMRDNCYIEQADGTKKKGFRGNGFYLNPNCHLDYVQKRIQDIVQYGHFNSLFIDVDSTGMAREDYRDDSNEQSVLNAYNQRLSWIAEDNHLIVGSEDGNSLTTAGISFAHGLETVGFGWTDKDMKSNPNSPYYLGRWYPDEKPDFFFKPAKVKQPYKDLLFDPQYRVPLYQAVFHDEVINSHHWHSDSLKFSNVQMERDLIGMLYNTPAMVHLTTDEASSPKSKRIAALVHYQDGYLPIHQQLWNKQLVGFKWLDKPGEVQQTNFSDGSTITANFTPEAFTLGDNTIPAHSVLAKLANGKTVLWSSK</sequence>
<name>A0A0B8P397_9VIBR</name>
<dbReference type="Pfam" id="PF11308">
    <property type="entry name" value="Glyco_hydro_129"/>
    <property type="match status" value="1"/>
</dbReference>
<proteinExistence type="predicted"/>
<evidence type="ECO:0000313" key="2">
    <source>
        <dbReference type="Proteomes" id="UP000031670"/>
    </source>
</evidence>
<reference evidence="1 2" key="1">
    <citation type="submission" date="2015-01" db="EMBL/GenBank/DDBJ databases">
        <title>Vibrio sp. C5 JCM 19232 whole genome shotgun sequence.</title>
        <authorList>
            <person name="Sawabe T."/>
            <person name="Meirelles P."/>
            <person name="Feng G."/>
            <person name="Sayaka M."/>
            <person name="Hattori M."/>
            <person name="Ohkuma M."/>
        </authorList>
    </citation>
    <scope>NUCLEOTIDE SEQUENCE [LARGE SCALE GENOMIC DNA]</scope>
    <source>
        <strain evidence="1 2">JCM19232</strain>
    </source>
</reference>
<evidence type="ECO:0008006" key="3">
    <source>
        <dbReference type="Google" id="ProtNLM"/>
    </source>
</evidence>
<evidence type="ECO:0000313" key="1">
    <source>
        <dbReference type="EMBL" id="GAM60711.1"/>
    </source>
</evidence>
<protein>
    <recommendedName>
        <fullName evidence="3">Glycosyl hydrolase</fullName>
    </recommendedName>
</protein>
<organism evidence="1 2">
    <name type="scientific">Vibrio ishigakensis</name>
    <dbReference type="NCBI Taxonomy" id="1481914"/>
    <lineage>
        <taxon>Bacteria</taxon>
        <taxon>Pseudomonadati</taxon>
        <taxon>Pseudomonadota</taxon>
        <taxon>Gammaproteobacteria</taxon>
        <taxon>Vibrionales</taxon>
        <taxon>Vibrionaceae</taxon>
        <taxon>Vibrio</taxon>
    </lineage>
</organism>
<dbReference type="Proteomes" id="UP000031670">
    <property type="component" value="Unassembled WGS sequence"/>
</dbReference>